<dbReference type="Proteomes" id="UP000029264">
    <property type="component" value="Unassembled WGS sequence"/>
</dbReference>
<comment type="function">
    <text evidence="7">Involved in the assimilation of dimethylsulphoniopropionate (DMSP), an important compound in the fixation of carbon in marine phytoplankton, by mediating the conversion of 3-(methylthio)propanoyl-CoA (MMPA-CoA) to 3-(methylthio)acryloyl-CoA (MTA-CoA).</text>
</comment>
<evidence type="ECO:0000256" key="1">
    <source>
        <dbReference type="ARBA" id="ARBA00001974"/>
    </source>
</evidence>
<evidence type="ECO:0000259" key="11">
    <source>
        <dbReference type="Pfam" id="PF00441"/>
    </source>
</evidence>
<gene>
    <name evidence="15" type="ORF">HR45_03275</name>
</gene>
<evidence type="ECO:0000256" key="2">
    <source>
        <dbReference type="ARBA" id="ARBA00009347"/>
    </source>
</evidence>
<dbReference type="OrthoDB" id="9807883at2"/>
<evidence type="ECO:0000256" key="8">
    <source>
        <dbReference type="ARBA" id="ARBA00066694"/>
    </source>
</evidence>
<dbReference type="STRING" id="1515746.HR45_03275"/>
<sequence length="586" mass="63234">MSSYQAPLQDMQFLLQQLFNADAVWQSMPALADTIDSDTAAAILAEAAKFNAEEVAPLNRAGDEQGVQFAGGRVSTPDGYAKAYQQYAAAGWVGLCGEPDFGGMGMPKMLGVLVDELGYSASNAFNLYASLTAGAALCIHAHGTDALKQRFLPKLYSGEWAGAMDMTEPQAGSDLRHILTKATPQADGSYRINGSKIFITGGDHDLTENIIHLVLAKIEGSDGISLFVVPKLKVDEQGNSGSANGVTAGAIEHKMGLKASATCVMHYDNAQGYLVGRANRGLVCMFTMMNYERLSIGIQGLGSAHACYRMAADYAKERKQGSTPGAGAEVAPIIVHGDVRRMLLNIRCLTEAGRALAMMTGLQLDLAKYAEDEQQRAKSTKLAALLTPVTKAFLTDRGLDCTIDAQQVFGGHGYIRETGVEQWLRDTRIAQIYEGTNGIQAIDFLGRKLVADCGETLQALLAELTQQLTQFSRVPQVYIERQRSIQAQFSDAIAAIIEQKSQSPDLINAVAVDALNAFGYMMCGFFWLSMSDSAQHHQSELAAALVQSKQQLCDYYFSRLVGRFDAHLAAVTCGATSTMQMDESLF</sequence>
<dbReference type="Gene3D" id="1.10.540.10">
    <property type="entry name" value="Acyl-CoA dehydrogenase/oxidase, N-terminal domain"/>
    <property type="match status" value="1"/>
</dbReference>
<proteinExistence type="inferred from homology"/>
<keyword evidence="5 10" id="KW-0560">Oxidoreductase</keyword>
<evidence type="ECO:0000313" key="15">
    <source>
        <dbReference type="EMBL" id="KFZ38466.1"/>
    </source>
</evidence>
<comment type="catalytic activity">
    <reaction evidence="6">
        <text>3-(methylsulfanyl)propanoyl-CoA + oxidized [electron-transfer flavoprotein] + H(+) = 3-(methylsulfanyl)acryloyl-CoA + reduced [electron-transfer flavoprotein]</text>
        <dbReference type="Rhea" id="RHEA:52612"/>
        <dbReference type="Rhea" id="RHEA-COMP:10685"/>
        <dbReference type="Rhea" id="RHEA-COMP:10686"/>
        <dbReference type="ChEBI" id="CHEBI:15378"/>
        <dbReference type="ChEBI" id="CHEBI:57692"/>
        <dbReference type="ChEBI" id="CHEBI:58307"/>
        <dbReference type="ChEBI" id="CHEBI:82815"/>
        <dbReference type="ChEBI" id="CHEBI:84994"/>
        <dbReference type="EC" id="1.3.99.41"/>
    </reaction>
    <physiologicalReaction direction="left-to-right" evidence="6">
        <dbReference type="Rhea" id="RHEA:52613"/>
    </physiologicalReaction>
</comment>
<dbReference type="AlphaFoldDB" id="A0A094K1E9"/>
<dbReference type="InterPro" id="IPR013786">
    <property type="entry name" value="AcylCoA_DH/ox_N"/>
</dbReference>
<evidence type="ECO:0000256" key="3">
    <source>
        <dbReference type="ARBA" id="ARBA00022630"/>
    </source>
</evidence>
<evidence type="ECO:0000259" key="14">
    <source>
        <dbReference type="Pfam" id="PF12806"/>
    </source>
</evidence>
<dbReference type="EC" id="1.3.99.41" evidence="8"/>
<feature type="domain" description="Acyl-CoA oxidase/dehydrogenase middle" evidence="12">
    <location>
        <begin position="163"/>
        <end position="269"/>
    </location>
</feature>
<dbReference type="Gene3D" id="2.40.110.10">
    <property type="entry name" value="Butyryl-CoA Dehydrogenase, subunit A, domain 2"/>
    <property type="match status" value="1"/>
</dbReference>
<keyword evidence="3 10" id="KW-0285">Flavoprotein</keyword>
<name>A0A094K1E9_9GAMM</name>
<dbReference type="InterPro" id="IPR009075">
    <property type="entry name" value="AcylCo_DH/oxidase_C"/>
</dbReference>
<evidence type="ECO:0000259" key="12">
    <source>
        <dbReference type="Pfam" id="PF02770"/>
    </source>
</evidence>
<dbReference type="InterPro" id="IPR052166">
    <property type="entry name" value="Diverse_Acyl-CoA_DH"/>
</dbReference>
<dbReference type="InterPro" id="IPR025878">
    <property type="entry name" value="Acyl-CoA_dh-like_C_dom"/>
</dbReference>
<dbReference type="Pfam" id="PF12806">
    <property type="entry name" value="Acyl-CoA_dh_C"/>
    <property type="match status" value="1"/>
</dbReference>
<dbReference type="InterPro" id="IPR046373">
    <property type="entry name" value="Acyl-CoA_Oxase/DH_mid-dom_sf"/>
</dbReference>
<evidence type="ECO:0000313" key="16">
    <source>
        <dbReference type="Proteomes" id="UP000029264"/>
    </source>
</evidence>
<evidence type="ECO:0000256" key="4">
    <source>
        <dbReference type="ARBA" id="ARBA00022827"/>
    </source>
</evidence>
<dbReference type="InterPro" id="IPR037069">
    <property type="entry name" value="AcylCoA_DH/ox_N_sf"/>
</dbReference>
<feature type="domain" description="Acetyl-CoA dehydrogenase-like C-terminal" evidence="14">
    <location>
        <begin position="475"/>
        <end position="582"/>
    </location>
</feature>
<dbReference type="Pfam" id="PF00441">
    <property type="entry name" value="Acyl-CoA_dh_1"/>
    <property type="match status" value="1"/>
</dbReference>
<organism evidence="15 16">
    <name type="scientific">Shewanella mangrovi</name>
    <dbReference type="NCBI Taxonomy" id="1515746"/>
    <lineage>
        <taxon>Bacteria</taxon>
        <taxon>Pseudomonadati</taxon>
        <taxon>Pseudomonadota</taxon>
        <taxon>Gammaproteobacteria</taxon>
        <taxon>Alteromonadales</taxon>
        <taxon>Shewanellaceae</taxon>
        <taxon>Shewanella</taxon>
    </lineage>
</organism>
<keyword evidence="16" id="KW-1185">Reference proteome</keyword>
<dbReference type="SUPFAM" id="SSF47203">
    <property type="entry name" value="Acyl-CoA dehydrogenase C-terminal domain-like"/>
    <property type="match status" value="1"/>
</dbReference>
<evidence type="ECO:0000256" key="10">
    <source>
        <dbReference type="RuleBase" id="RU362125"/>
    </source>
</evidence>
<dbReference type="EMBL" id="JPEO01000002">
    <property type="protein sequence ID" value="KFZ38466.1"/>
    <property type="molecule type" value="Genomic_DNA"/>
</dbReference>
<dbReference type="Pfam" id="PF02770">
    <property type="entry name" value="Acyl-CoA_dh_M"/>
    <property type="match status" value="1"/>
</dbReference>
<comment type="cofactor">
    <cofactor evidence="1 10">
        <name>FAD</name>
        <dbReference type="ChEBI" id="CHEBI:57692"/>
    </cofactor>
</comment>
<feature type="domain" description="Acyl-CoA dehydrogenase/oxidase C-terminal" evidence="11">
    <location>
        <begin position="279"/>
        <end position="441"/>
    </location>
</feature>
<dbReference type="GO" id="GO:0050660">
    <property type="term" value="F:flavin adenine dinucleotide binding"/>
    <property type="evidence" value="ECO:0007669"/>
    <property type="project" value="InterPro"/>
</dbReference>
<dbReference type="GO" id="GO:0016627">
    <property type="term" value="F:oxidoreductase activity, acting on the CH-CH group of donors"/>
    <property type="evidence" value="ECO:0007669"/>
    <property type="project" value="InterPro"/>
</dbReference>
<dbReference type="InterPro" id="IPR036250">
    <property type="entry name" value="AcylCo_DH-like_C"/>
</dbReference>
<dbReference type="InterPro" id="IPR009100">
    <property type="entry name" value="AcylCoA_DH/oxidase_NM_dom_sf"/>
</dbReference>
<dbReference type="FunFam" id="2.40.110.10:FF:000031">
    <property type="entry name" value="Acyl-CoA dehydrogenase, putative"/>
    <property type="match status" value="1"/>
</dbReference>
<evidence type="ECO:0000256" key="6">
    <source>
        <dbReference type="ARBA" id="ARBA00051388"/>
    </source>
</evidence>
<keyword evidence="4 10" id="KW-0274">FAD</keyword>
<comment type="caution">
    <text evidence="15">The sequence shown here is derived from an EMBL/GenBank/DDBJ whole genome shotgun (WGS) entry which is preliminary data.</text>
</comment>
<dbReference type="InterPro" id="IPR006091">
    <property type="entry name" value="Acyl-CoA_Oxase/DH_mid-dom"/>
</dbReference>
<dbReference type="PANTHER" id="PTHR42803:SF1">
    <property type="entry name" value="BROAD-SPECIFICITY LINEAR ACYL-COA DEHYDROGENASE FADE5"/>
    <property type="match status" value="1"/>
</dbReference>
<feature type="domain" description="Acyl-CoA dehydrogenase/oxidase N-terminal" evidence="13">
    <location>
        <begin position="38"/>
        <end position="159"/>
    </location>
</feature>
<dbReference type="eggNOG" id="COG1960">
    <property type="taxonomic scope" value="Bacteria"/>
</dbReference>
<evidence type="ECO:0000256" key="9">
    <source>
        <dbReference type="ARBA" id="ARBA00069043"/>
    </source>
</evidence>
<dbReference type="Gene3D" id="1.20.140.10">
    <property type="entry name" value="Butyryl-CoA Dehydrogenase, subunit A, domain 3"/>
    <property type="match status" value="1"/>
</dbReference>
<dbReference type="RefSeq" id="WP_037439680.1">
    <property type="nucleotide sequence ID" value="NZ_JPEO01000002.1"/>
</dbReference>
<dbReference type="SUPFAM" id="SSF56645">
    <property type="entry name" value="Acyl-CoA dehydrogenase NM domain-like"/>
    <property type="match status" value="1"/>
</dbReference>
<dbReference type="Pfam" id="PF02771">
    <property type="entry name" value="Acyl-CoA_dh_N"/>
    <property type="match status" value="1"/>
</dbReference>
<evidence type="ECO:0000259" key="13">
    <source>
        <dbReference type="Pfam" id="PF02771"/>
    </source>
</evidence>
<protein>
    <recommendedName>
        <fullName evidence="9">3-methylmercaptopropionyl-CoA dehydrogenase</fullName>
        <ecNumber evidence="8">1.3.99.41</ecNumber>
    </recommendedName>
</protein>
<evidence type="ECO:0000256" key="5">
    <source>
        <dbReference type="ARBA" id="ARBA00023002"/>
    </source>
</evidence>
<dbReference type="PANTHER" id="PTHR42803">
    <property type="entry name" value="ACYL-COA DEHYDROGENASE"/>
    <property type="match status" value="1"/>
</dbReference>
<evidence type="ECO:0000256" key="7">
    <source>
        <dbReference type="ARBA" id="ARBA00058683"/>
    </source>
</evidence>
<reference evidence="15 16" key="1">
    <citation type="submission" date="2014-06" db="EMBL/GenBank/DDBJ databases">
        <title>Shewanella sp. YQH10.</title>
        <authorList>
            <person name="Liu Y."/>
            <person name="Zeng R."/>
        </authorList>
    </citation>
    <scope>NUCLEOTIDE SEQUENCE [LARGE SCALE GENOMIC DNA]</scope>
    <source>
        <strain evidence="15 16">YQH10</strain>
    </source>
</reference>
<comment type="similarity">
    <text evidence="2 10">Belongs to the acyl-CoA dehydrogenase family.</text>
</comment>
<accession>A0A094K1E9</accession>